<dbReference type="PANTHER" id="PTHR30203:SF24">
    <property type="entry name" value="BLR4935 PROTEIN"/>
    <property type="match status" value="1"/>
</dbReference>
<keyword evidence="4" id="KW-1185">Reference proteome</keyword>
<dbReference type="Pfam" id="PF02321">
    <property type="entry name" value="OEP"/>
    <property type="match status" value="2"/>
</dbReference>
<dbReference type="Gene3D" id="1.20.1600.10">
    <property type="entry name" value="Outer membrane efflux proteins (OEP)"/>
    <property type="match status" value="1"/>
</dbReference>
<comment type="caution">
    <text evidence="3">The sequence shown here is derived from an EMBL/GenBank/DDBJ whole genome shotgun (WGS) entry which is preliminary data.</text>
</comment>
<evidence type="ECO:0000256" key="2">
    <source>
        <dbReference type="SAM" id="MobiDB-lite"/>
    </source>
</evidence>
<reference evidence="3 4" key="1">
    <citation type="submission" date="2018-06" db="EMBL/GenBank/DDBJ databases">
        <title>Genomic Encyclopedia of Type Strains, Phase IV (KMG-IV): sequencing the most valuable type-strain genomes for metagenomic binning, comparative biology and taxonomic classification.</title>
        <authorList>
            <person name="Goeker M."/>
        </authorList>
    </citation>
    <scope>NUCLEOTIDE SEQUENCE [LARGE SCALE GENOMIC DNA]</scope>
    <source>
        <strain evidence="3 4">DSM 25520</strain>
    </source>
</reference>
<dbReference type="PANTHER" id="PTHR30203">
    <property type="entry name" value="OUTER MEMBRANE CATION EFFLUX PROTEIN"/>
    <property type="match status" value="1"/>
</dbReference>
<dbReference type="SUPFAM" id="SSF56954">
    <property type="entry name" value="Outer membrane efflux proteins (OEP)"/>
    <property type="match status" value="1"/>
</dbReference>
<dbReference type="Proteomes" id="UP000253628">
    <property type="component" value="Unassembled WGS sequence"/>
</dbReference>
<feature type="compositionally biased region" description="Polar residues" evidence="2">
    <location>
        <begin position="483"/>
        <end position="499"/>
    </location>
</feature>
<accession>A0A366H2B7</accession>
<feature type="region of interest" description="Disordered" evidence="2">
    <location>
        <begin position="477"/>
        <end position="499"/>
    </location>
</feature>
<comment type="similarity">
    <text evidence="1">Belongs to the outer membrane factor (OMF) (TC 1.B.17) family.</text>
</comment>
<evidence type="ECO:0000313" key="4">
    <source>
        <dbReference type="Proteomes" id="UP000253628"/>
    </source>
</evidence>
<evidence type="ECO:0000313" key="3">
    <source>
        <dbReference type="EMBL" id="RBP35415.1"/>
    </source>
</evidence>
<dbReference type="EMBL" id="QNRQ01000017">
    <property type="protein sequence ID" value="RBP35415.1"/>
    <property type="molecule type" value="Genomic_DNA"/>
</dbReference>
<dbReference type="InterPro" id="IPR003423">
    <property type="entry name" value="OMP_efflux"/>
</dbReference>
<gene>
    <name evidence="3" type="ORF">DFR37_11719</name>
</gene>
<dbReference type="InterPro" id="IPR010131">
    <property type="entry name" value="MdtP/NodT-like"/>
</dbReference>
<protein>
    <submittedName>
        <fullName evidence="3">Outer membrane protein TolC</fullName>
    </submittedName>
</protein>
<name>A0A366H2B7_9BURK</name>
<sequence>MRFTGTRLVSLYAIASVWRDAQNTPEQGAQTRMNAHLFRPLMLACVVLTGCASYQPQPITPTQLAKNFEQRTLADDALRAYLARQVGHPIKPWPLPRWNREMLTLAAYYYSPALDIARAQWGTSKAGIEVAGAIPNPVLQLPFQYSTVNPGPGRPYTTGLGLDIPIETAHKRGYRIDQASHLSEAARVNIRHEAWKIHSQVRDALLNLFAARKQIVLLTQKVAMQQQILDMMKKREAVGQTAEPDINLIVLVLTQTQADLTTAKSASQDARARLASVMGLPIGPLESVQLNLDEFERTGAAPPPAQARRAAIFNRADLLGSLAKYEAAEGALQLEIAKQYPNIHIGLGYTYDTGTNKIGFGLAGITLPVFDRNKGGIAQAEAKRTEAAANTAALQDKIINDLDHALAHYRTSLNTLRLSAVRLSTAQKQLMSQAASFDSGMIDRPALAQAKADYQTIAIAHLNDVVAAQQAAGALEDAMQRPLSPSTPNWTLPQKETPR</sequence>
<dbReference type="AlphaFoldDB" id="A0A366H2B7"/>
<evidence type="ECO:0000256" key="1">
    <source>
        <dbReference type="ARBA" id="ARBA00007613"/>
    </source>
</evidence>
<dbReference type="GO" id="GO:0015562">
    <property type="term" value="F:efflux transmembrane transporter activity"/>
    <property type="evidence" value="ECO:0007669"/>
    <property type="project" value="InterPro"/>
</dbReference>
<organism evidence="3 4">
    <name type="scientific">Eoetvoesiella caeni</name>
    <dbReference type="NCBI Taxonomy" id="645616"/>
    <lineage>
        <taxon>Bacteria</taxon>
        <taxon>Pseudomonadati</taxon>
        <taxon>Pseudomonadota</taxon>
        <taxon>Betaproteobacteria</taxon>
        <taxon>Burkholderiales</taxon>
        <taxon>Alcaligenaceae</taxon>
        <taxon>Eoetvoesiella</taxon>
    </lineage>
</organism>
<proteinExistence type="inferred from homology"/>